<dbReference type="PROSITE" id="PS51186">
    <property type="entry name" value="GNAT"/>
    <property type="match status" value="1"/>
</dbReference>
<keyword evidence="2" id="KW-0012">Acyltransferase</keyword>
<dbReference type="AlphaFoldDB" id="A0A2L0XB95"/>
<dbReference type="RefSeq" id="WP_024569546.1">
    <property type="nucleotide sequence ID" value="NZ_CP026544.1"/>
</dbReference>
<organism evidence="3 4">
    <name type="scientific">Cupriavidus metallidurans</name>
    <dbReference type="NCBI Taxonomy" id="119219"/>
    <lineage>
        <taxon>Bacteria</taxon>
        <taxon>Pseudomonadati</taxon>
        <taxon>Pseudomonadota</taxon>
        <taxon>Betaproteobacteria</taxon>
        <taxon>Burkholderiales</taxon>
        <taxon>Burkholderiaceae</taxon>
        <taxon>Cupriavidus</taxon>
    </lineage>
</organism>
<reference evidence="3 4" key="1">
    <citation type="submission" date="2019-03" db="EMBL/GenBank/DDBJ databases">
        <title>Comparative insights into the high quality Complete genome sequence of highly metal resistant Cupriavidus metallidurans strain BS1 isolated from a gold-copper mine.</title>
        <authorList>
            <person name="Mazhar H.S."/>
            <person name="Rensing C."/>
        </authorList>
    </citation>
    <scope>NUCLEOTIDE SEQUENCE [LARGE SCALE GENOMIC DNA]</scope>
    <source>
        <strain evidence="3 4">BS1</strain>
    </source>
</reference>
<dbReference type="PANTHER" id="PTHR43877:SF2">
    <property type="entry name" value="AMINOALKYLPHOSPHONATE N-ACETYLTRANSFERASE-RELATED"/>
    <property type="match status" value="1"/>
</dbReference>
<dbReference type="GO" id="GO:0016747">
    <property type="term" value="F:acyltransferase activity, transferring groups other than amino-acyl groups"/>
    <property type="evidence" value="ECO:0007669"/>
    <property type="project" value="InterPro"/>
</dbReference>
<sequence length="149" mass="16923">MNGGTVERIEIRGIDTPDDVAAAFPLMRQLRPHLQDANELVTRWQRQTGDGYRLVGLWDDGQLVALAGYRYAENLVYGSYCYVDDLVTDVATRSGGYGQMLMDWLKTEAHAQGCARLVLDTPLDNVLGHRFYYRNGLLARALRFNYVFD</sequence>
<dbReference type="OrthoDB" id="9805924at2"/>
<evidence type="ECO:0000256" key="1">
    <source>
        <dbReference type="ARBA" id="ARBA00022679"/>
    </source>
</evidence>
<dbReference type="InterPro" id="IPR000182">
    <property type="entry name" value="GNAT_dom"/>
</dbReference>
<protein>
    <submittedName>
        <fullName evidence="3">GNAT family N-acetyltransferase</fullName>
    </submittedName>
</protein>
<accession>A0A2L0XB95</accession>
<proteinExistence type="predicted"/>
<dbReference type="Proteomes" id="UP000253772">
    <property type="component" value="Chromosome c1"/>
</dbReference>
<dbReference type="SUPFAM" id="SSF55729">
    <property type="entry name" value="Acyl-CoA N-acyltransferases (Nat)"/>
    <property type="match status" value="1"/>
</dbReference>
<dbReference type="PANTHER" id="PTHR43877">
    <property type="entry name" value="AMINOALKYLPHOSPHONATE N-ACETYLTRANSFERASE-RELATED-RELATED"/>
    <property type="match status" value="1"/>
</dbReference>
<dbReference type="InterPro" id="IPR016181">
    <property type="entry name" value="Acyl_CoA_acyltransferase"/>
</dbReference>
<name>A0A2L0XB95_9BURK</name>
<evidence type="ECO:0000313" key="3">
    <source>
        <dbReference type="EMBL" id="QBP11379.1"/>
    </source>
</evidence>
<evidence type="ECO:0000256" key="2">
    <source>
        <dbReference type="ARBA" id="ARBA00023315"/>
    </source>
</evidence>
<gene>
    <name evidence="3" type="ORF">DDF84_017320</name>
</gene>
<dbReference type="CDD" id="cd04301">
    <property type="entry name" value="NAT_SF"/>
    <property type="match status" value="1"/>
</dbReference>
<dbReference type="InterPro" id="IPR050832">
    <property type="entry name" value="Bact_Acetyltransf"/>
</dbReference>
<dbReference type="EMBL" id="CP037900">
    <property type="protein sequence ID" value="QBP11379.1"/>
    <property type="molecule type" value="Genomic_DNA"/>
</dbReference>
<dbReference type="Pfam" id="PF00583">
    <property type="entry name" value="Acetyltransf_1"/>
    <property type="match status" value="1"/>
</dbReference>
<evidence type="ECO:0000313" key="4">
    <source>
        <dbReference type="Proteomes" id="UP000253772"/>
    </source>
</evidence>
<dbReference type="Gene3D" id="3.40.630.30">
    <property type="match status" value="1"/>
</dbReference>
<keyword evidence="1 3" id="KW-0808">Transferase</keyword>